<dbReference type="AlphaFoldDB" id="A0A2S6IEY1"/>
<gene>
    <name evidence="9" type="ORF">LY01_02846</name>
</gene>
<comment type="caution">
    <text evidence="9">The sequence shown here is derived from an EMBL/GenBank/DDBJ whole genome shotgun (WGS) entry which is preliminary data.</text>
</comment>
<evidence type="ECO:0000256" key="4">
    <source>
        <dbReference type="ARBA" id="ARBA00022729"/>
    </source>
</evidence>
<evidence type="ECO:0000256" key="3">
    <source>
        <dbReference type="ARBA" id="ARBA00022723"/>
    </source>
</evidence>
<feature type="domain" description="Cytochrome c" evidence="8">
    <location>
        <begin position="288"/>
        <end position="391"/>
    </location>
</feature>
<dbReference type="Gene3D" id="1.10.760.10">
    <property type="entry name" value="Cytochrome c-like domain"/>
    <property type="match status" value="2"/>
</dbReference>
<dbReference type="GO" id="GO:0020037">
    <property type="term" value="F:heme binding"/>
    <property type="evidence" value="ECO:0007669"/>
    <property type="project" value="InterPro"/>
</dbReference>
<name>A0A2S6IEY1_9FLAO</name>
<organism evidence="9 10">
    <name type="scientific">Nonlabens xylanidelens</name>
    <dbReference type="NCBI Taxonomy" id="191564"/>
    <lineage>
        <taxon>Bacteria</taxon>
        <taxon>Pseudomonadati</taxon>
        <taxon>Bacteroidota</taxon>
        <taxon>Flavobacteriia</taxon>
        <taxon>Flavobacteriales</taxon>
        <taxon>Flavobacteriaceae</taxon>
        <taxon>Nonlabens</taxon>
    </lineage>
</organism>
<dbReference type="InterPro" id="IPR036909">
    <property type="entry name" value="Cyt_c-like_dom_sf"/>
</dbReference>
<comment type="subcellular location">
    <subcellularLocation>
        <location evidence="1">Cell envelope</location>
    </subcellularLocation>
</comment>
<dbReference type="InterPro" id="IPR004852">
    <property type="entry name" value="Di-haem_cyt_c_peroxidsae"/>
</dbReference>
<keyword evidence="5" id="KW-0560">Oxidoreductase</keyword>
<keyword evidence="9" id="KW-0575">Peroxidase</keyword>
<evidence type="ECO:0000259" key="8">
    <source>
        <dbReference type="PROSITE" id="PS51007"/>
    </source>
</evidence>
<dbReference type="PANTHER" id="PTHR30600">
    <property type="entry name" value="CYTOCHROME C PEROXIDASE-RELATED"/>
    <property type="match status" value="1"/>
</dbReference>
<evidence type="ECO:0000256" key="5">
    <source>
        <dbReference type="ARBA" id="ARBA00023002"/>
    </source>
</evidence>
<dbReference type="GO" id="GO:0004130">
    <property type="term" value="F:cytochrome-c peroxidase activity"/>
    <property type="evidence" value="ECO:0007669"/>
    <property type="project" value="TreeGrafter"/>
</dbReference>
<evidence type="ECO:0000256" key="7">
    <source>
        <dbReference type="PROSITE-ProRule" id="PRU00433"/>
    </source>
</evidence>
<accession>A0A2S6IEY1</accession>
<dbReference type="GO" id="GO:0009055">
    <property type="term" value="F:electron transfer activity"/>
    <property type="evidence" value="ECO:0007669"/>
    <property type="project" value="InterPro"/>
</dbReference>
<dbReference type="GO" id="GO:0030313">
    <property type="term" value="C:cell envelope"/>
    <property type="evidence" value="ECO:0007669"/>
    <property type="project" value="UniProtKB-SubCell"/>
</dbReference>
<evidence type="ECO:0000256" key="2">
    <source>
        <dbReference type="ARBA" id="ARBA00022617"/>
    </source>
</evidence>
<protein>
    <submittedName>
        <fullName evidence="9">Cytochrome c peroxidase</fullName>
    </submittedName>
</protein>
<dbReference type="EMBL" id="PTJE01000009">
    <property type="protein sequence ID" value="PPK92761.1"/>
    <property type="molecule type" value="Genomic_DNA"/>
</dbReference>
<keyword evidence="4" id="KW-0732">Signal</keyword>
<feature type="domain" description="Cytochrome c" evidence="8">
    <location>
        <begin position="434"/>
        <end position="577"/>
    </location>
</feature>
<keyword evidence="2 7" id="KW-0349">Heme</keyword>
<keyword evidence="6 7" id="KW-0408">Iron</keyword>
<evidence type="ECO:0000256" key="1">
    <source>
        <dbReference type="ARBA" id="ARBA00004196"/>
    </source>
</evidence>
<dbReference type="Gene3D" id="1.20.1420.20">
    <property type="entry name" value="M75 peptidase, HXXE motif"/>
    <property type="match status" value="1"/>
</dbReference>
<dbReference type="Pfam" id="PF03150">
    <property type="entry name" value="CCP_MauG"/>
    <property type="match status" value="1"/>
</dbReference>
<keyword evidence="10" id="KW-1185">Reference proteome</keyword>
<proteinExistence type="predicted"/>
<dbReference type="InterPro" id="IPR009056">
    <property type="entry name" value="Cyt_c-like_dom"/>
</dbReference>
<dbReference type="GO" id="GO:0046872">
    <property type="term" value="F:metal ion binding"/>
    <property type="evidence" value="ECO:0007669"/>
    <property type="project" value="UniProtKB-KW"/>
</dbReference>
<evidence type="ECO:0000256" key="6">
    <source>
        <dbReference type="ARBA" id="ARBA00023004"/>
    </source>
</evidence>
<dbReference type="InterPro" id="IPR051395">
    <property type="entry name" value="Cytochrome_c_Peroxidase/MauG"/>
</dbReference>
<reference evidence="9 10" key="1">
    <citation type="submission" date="2018-02" db="EMBL/GenBank/DDBJ databases">
        <title>Genomic Encyclopedia of Archaeal and Bacterial Type Strains, Phase II (KMG-II): from individual species to whole genera.</title>
        <authorList>
            <person name="Goeker M."/>
        </authorList>
    </citation>
    <scope>NUCLEOTIDE SEQUENCE [LARGE SCALE GENOMIC DNA]</scope>
    <source>
        <strain evidence="9 10">DSM 16809</strain>
    </source>
</reference>
<sequence>MISCKQESPQYVTQVELQPSLQLQELFINDLTTCNSYIDSLKSTTHTDSLKFYFKKARVEFKKMEPILSFQDLNNYNFLNAPNIVKVEEEDLTDIKISNPSSFQTLEENIFSDAPDVASIHNTAAKLQSRLQVLIRNTDIKFFKPYHVLWLIRKQFIRTATTGVTGFDSPVLENSLMDAVTAFAKAEQILNLYDHNFKNDQLKRTWKQKFQDSKEFLEASNFEEFNRYEFIKLHIDPMLVLWNKTAKDWQVQFPLQMAIDNNATSLFSKEALSIDYFAGHKVTPLTEDKIALGKRLFNDNQLSTSKEISCATCHKSDIAFTDGLAIPKGLTRNSPSLTYSSYQQDFFYDKRAGSLEGQIVSVINNTQEFHSDLKRFTEHINEDAEYITAFKTAYNTTIDQNTVRTAIANYVRSLNYWNSKWDRNIRNEVNTLTYSEINGFNLFNGKAKCATCHFAPVFNGTVPPDFMETELEHLGVPTKSVTENAVIDKDLGRFNVYKTENRKHFFKTPSLRNVAITGPYMHNGAYNTLEEVIEFYDLGGGYGIGITDQEYQTLATDPLNLTDQEKTDLINFMNTLTDEEFLKESYTTK</sequence>
<evidence type="ECO:0000313" key="10">
    <source>
        <dbReference type="Proteomes" id="UP000239002"/>
    </source>
</evidence>
<dbReference type="Proteomes" id="UP000239002">
    <property type="component" value="Unassembled WGS sequence"/>
</dbReference>
<dbReference type="InterPro" id="IPR038352">
    <property type="entry name" value="Imelysin_sf"/>
</dbReference>
<dbReference type="PANTHER" id="PTHR30600:SF10">
    <property type="entry name" value="BLL6722 PROTEIN"/>
    <property type="match status" value="1"/>
</dbReference>
<dbReference type="PROSITE" id="PS51007">
    <property type="entry name" value="CYTC"/>
    <property type="match status" value="2"/>
</dbReference>
<evidence type="ECO:0000313" key="9">
    <source>
        <dbReference type="EMBL" id="PPK92761.1"/>
    </source>
</evidence>
<dbReference type="SUPFAM" id="SSF46626">
    <property type="entry name" value="Cytochrome c"/>
    <property type="match status" value="2"/>
</dbReference>
<keyword evidence="3 7" id="KW-0479">Metal-binding</keyword>